<gene>
    <name evidence="2" type="primary">ppdK_33</name>
    <name evidence="2" type="ORF">SDC9_136853</name>
</gene>
<dbReference type="SUPFAM" id="SSF51621">
    <property type="entry name" value="Phosphoenolpyruvate/pyruvate domain"/>
    <property type="match status" value="1"/>
</dbReference>
<dbReference type="PANTHER" id="PTHR22931">
    <property type="entry name" value="PHOSPHOENOLPYRUVATE DIKINASE-RELATED"/>
    <property type="match status" value="1"/>
</dbReference>
<accession>A0A645DKG8</accession>
<reference evidence="2" key="1">
    <citation type="submission" date="2019-08" db="EMBL/GenBank/DDBJ databases">
        <authorList>
            <person name="Kucharzyk K."/>
            <person name="Murdoch R.W."/>
            <person name="Higgins S."/>
            <person name="Loffler F."/>
        </authorList>
    </citation>
    <scope>NUCLEOTIDE SEQUENCE</scope>
</reference>
<protein>
    <submittedName>
        <fullName evidence="2">Pyruvate, phosphate dikinase</fullName>
        <ecNumber evidence="2">2.7.9.1</ecNumber>
    </submittedName>
</protein>
<dbReference type="InterPro" id="IPR000121">
    <property type="entry name" value="PEP_util_C"/>
</dbReference>
<dbReference type="AlphaFoldDB" id="A0A645DKG8"/>
<name>A0A645DKG8_9ZZZZ</name>
<keyword evidence="2" id="KW-0808">Transferase</keyword>
<keyword evidence="2" id="KW-0670">Pyruvate</keyword>
<dbReference type="EMBL" id="VSSQ01037124">
    <property type="protein sequence ID" value="MPM89741.1"/>
    <property type="molecule type" value="Genomic_DNA"/>
</dbReference>
<evidence type="ECO:0000313" key="2">
    <source>
        <dbReference type="EMBL" id="MPM89741.1"/>
    </source>
</evidence>
<keyword evidence="2" id="KW-0418">Kinase</keyword>
<evidence type="ECO:0000259" key="1">
    <source>
        <dbReference type="Pfam" id="PF02896"/>
    </source>
</evidence>
<dbReference type="GO" id="GO:0050242">
    <property type="term" value="F:pyruvate, phosphate dikinase activity"/>
    <property type="evidence" value="ECO:0007669"/>
    <property type="project" value="UniProtKB-EC"/>
</dbReference>
<dbReference type="Gene3D" id="3.20.20.60">
    <property type="entry name" value="Phosphoenolpyruvate-binding domains"/>
    <property type="match status" value="1"/>
</dbReference>
<dbReference type="Pfam" id="PF02896">
    <property type="entry name" value="PEP-utilizers_C"/>
    <property type="match status" value="1"/>
</dbReference>
<organism evidence="2">
    <name type="scientific">bioreactor metagenome</name>
    <dbReference type="NCBI Taxonomy" id="1076179"/>
    <lineage>
        <taxon>unclassified sequences</taxon>
        <taxon>metagenomes</taxon>
        <taxon>ecological metagenomes</taxon>
    </lineage>
</organism>
<dbReference type="InterPro" id="IPR040442">
    <property type="entry name" value="Pyrv_kinase-like_dom_sf"/>
</dbReference>
<dbReference type="EC" id="2.7.9.1" evidence="2"/>
<dbReference type="InterPro" id="IPR010121">
    <property type="entry name" value="Pyruvate_phosphate_dikinase"/>
</dbReference>
<sequence>MFFHKDRIPVVRQMILSRTLDERKKYLSELLGMQRQDFQEMFALLQDRPMTVRLLDPPLHEFLPTEHADKVALAEAMGGTLAGLEAHIDSLHEVNPMLGHRGCRLAVTYPEIYRMQARAIIEGAIAASVETGSIITPEIMIPLVCDVDELRYVKAEIVAEIEEVFSEKTTTIPYLIGTMIEIPRAAVTSDEIAMEADFFSFGTNDMTQMGFGFSRDDAGKFLQEYEDKGLLKPNPFHSLDVKGIGKLVKLSAKLGRETNPGLVLGVCGEHGGDPESIAFFSSIGLDYVSCSPFRVPIARLASAQVAIKENKARMSVQKDAVLSGTI</sequence>
<proteinExistence type="predicted"/>
<comment type="caution">
    <text evidence="2">The sequence shown here is derived from an EMBL/GenBank/DDBJ whole genome shotgun (WGS) entry which is preliminary data.</text>
</comment>
<feature type="domain" description="PEP-utilising enzyme C-terminal" evidence="1">
    <location>
        <begin position="1"/>
        <end position="305"/>
    </location>
</feature>
<dbReference type="InterPro" id="IPR015813">
    <property type="entry name" value="Pyrv/PenolPyrv_kinase-like_dom"/>
</dbReference>
<dbReference type="GO" id="GO:0016301">
    <property type="term" value="F:kinase activity"/>
    <property type="evidence" value="ECO:0007669"/>
    <property type="project" value="UniProtKB-KW"/>
</dbReference>
<dbReference type="PANTHER" id="PTHR22931:SF9">
    <property type="entry name" value="PYRUVATE, PHOSPHATE DIKINASE 1, CHLOROPLASTIC"/>
    <property type="match status" value="1"/>
</dbReference>